<evidence type="ECO:0000313" key="1">
    <source>
        <dbReference type="EMBL" id="OOP57993.1"/>
    </source>
</evidence>
<dbReference type="AlphaFoldDB" id="A0A1V4AXZ4"/>
<accession>A0A1V4AXZ4</accession>
<protein>
    <submittedName>
        <fullName evidence="1">Uncharacterized protein</fullName>
    </submittedName>
</protein>
<name>A0A1V4AXZ4_9BACT</name>
<proteinExistence type="predicted"/>
<comment type="caution">
    <text evidence="1">The sequence shown here is derived from an EMBL/GenBank/DDBJ whole genome shotgun (WGS) entry which is preliminary data.</text>
</comment>
<organism evidence="1 2">
    <name type="scientific">Candidatus Brocadia carolinensis</name>
    <dbReference type="NCBI Taxonomy" id="1004156"/>
    <lineage>
        <taxon>Bacteria</taxon>
        <taxon>Pseudomonadati</taxon>
        <taxon>Planctomycetota</taxon>
        <taxon>Candidatus Brocadiia</taxon>
        <taxon>Candidatus Brocadiales</taxon>
        <taxon>Candidatus Brocadiaceae</taxon>
        <taxon>Candidatus Brocadia</taxon>
    </lineage>
</organism>
<gene>
    <name evidence="1" type="ORF">AYP45_00400</name>
</gene>
<dbReference type="Gene3D" id="3.30.1370.100">
    <property type="entry name" value="MutL, C-terminal domain, regulatory subdomain"/>
    <property type="match status" value="1"/>
</dbReference>
<dbReference type="STRING" id="1004156.AYP45_00400"/>
<evidence type="ECO:0000313" key="2">
    <source>
        <dbReference type="Proteomes" id="UP000189681"/>
    </source>
</evidence>
<dbReference type="Proteomes" id="UP000189681">
    <property type="component" value="Unassembled WGS sequence"/>
</dbReference>
<dbReference type="Gene3D" id="3.30.1540.20">
    <property type="entry name" value="MutL, C-terminal domain, dimerisation subdomain"/>
    <property type="match status" value="1"/>
</dbReference>
<dbReference type="EMBL" id="AYTS01000004">
    <property type="protein sequence ID" value="OOP57993.1"/>
    <property type="molecule type" value="Genomic_DNA"/>
</dbReference>
<dbReference type="InterPro" id="IPR042120">
    <property type="entry name" value="MutL_C_dimsub"/>
</dbReference>
<dbReference type="GO" id="GO:0005524">
    <property type="term" value="F:ATP binding"/>
    <property type="evidence" value="ECO:0007669"/>
    <property type="project" value="InterPro"/>
</dbReference>
<reference evidence="1 2" key="1">
    <citation type="journal article" date="2017" name="Water Res.">
        <title>Discovery and metagenomic analysis of an anammox bacterial enrichment related to Candidatus "Brocadia caroliniensis" in a full-scale glycerol-fed nitritation-denitritation separate centrate treatment process.</title>
        <authorList>
            <person name="Park H."/>
            <person name="Brotto A.C."/>
            <person name="van Loosdrecht M.C."/>
            <person name="Chandran K."/>
        </authorList>
    </citation>
    <scope>NUCLEOTIDE SEQUENCE [LARGE SCALE GENOMIC DNA]</scope>
    <source>
        <strain evidence="1">26THWARD</strain>
    </source>
</reference>
<sequence length="93" mass="10654">MRHLPGKEFIESLLAELSEENSLKGKDKMLNKLISVMACKGAVKAGQRLEPQEIEELLKMKKSMNAYTNNCPHGRPTTLFFSLCELQKQFKRK</sequence>
<dbReference type="SUPFAM" id="SSF118116">
    <property type="entry name" value="DNA mismatch repair protein MutL"/>
    <property type="match status" value="1"/>
</dbReference>
<dbReference type="GO" id="GO:0006298">
    <property type="term" value="P:mismatch repair"/>
    <property type="evidence" value="ECO:0007669"/>
    <property type="project" value="InterPro"/>
</dbReference>
<dbReference type="InterPro" id="IPR042121">
    <property type="entry name" value="MutL_C_regsub"/>
</dbReference>
<dbReference type="InterPro" id="IPR037198">
    <property type="entry name" value="MutL_C_sf"/>
</dbReference>